<gene>
    <name evidence="1" type="ORF">GCM10009765_82880</name>
</gene>
<protein>
    <recommendedName>
        <fullName evidence="3">WXG100 family type VII secretion target</fullName>
    </recommendedName>
</protein>
<organism evidence="1 2">
    <name type="scientific">Fodinicola feengrottensis</name>
    <dbReference type="NCBI Taxonomy" id="435914"/>
    <lineage>
        <taxon>Bacteria</taxon>
        <taxon>Bacillati</taxon>
        <taxon>Actinomycetota</taxon>
        <taxon>Actinomycetes</taxon>
        <taxon>Mycobacteriales</taxon>
        <taxon>Fodinicola</taxon>
    </lineage>
</organism>
<dbReference type="SUPFAM" id="SSF140453">
    <property type="entry name" value="EsxAB dimer-like"/>
    <property type="match status" value="1"/>
</dbReference>
<sequence>MDRLDGVTESIMHGGRMAHTVAQNLDGHSKTLAGHIASLNGQISGSYATALYSAHDQWQAGHLRLSNALRAMGDSTNYSGNLYDQADQNLHQSFSSVLGSDPFGGALGGPTSA</sequence>
<accession>A0ABP4VFM8</accession>
<keyword evidence="2" id="KW-1185">Reference proteome</keyword>
<reference evidence="2" key="1">
    <citation type="journal article" date="2019" name="Int. J. Syst. Evol. Microbiol.">
        <title>The Global Catalogue of Microorganisms (GCM) 10K type strain sequencing project: providing services to taxonomists for standard genome sequencing and annotation.</title>
        <authorList>
            <consortium name="The Broad Institute Genomics Platform"/>
            <consortium name="The Broad Institute Genome Sequencing Center for Infectious Disease"/>
            <person name="Wu L."/>
            <person name="Ma J."/>
        </authorList>
    </citation>
    <scope>NUCLEOTIDE SEQUENCE [LARGE SCALE GENOMIC DNA]</scope>
    <source>
        <strain evidence="2">JCM 14718</strain>
    </source>
</reference>
<dbReference type="EMBL" id="BAAANY010000053">
    <property type="protein sequence ID" value="GAA1722321.1"/>
    <property type="molecule type" value="Genomic_DNA"/>
</dbReference>
<evidence type="ECO:0000313" key="2">
    <source>
        <dbReference type="Proteomes" id="UP001500618"/>
    </source>
</evidence>
<dbReference type="RefSeq" id="WP_163567591.1">
    <property type="nucleotide sequence ID" value="NZ_BAAANY010000053.1"/>
</dbReference>
<dbReference type="Gene3D" id="1.10.287.1060">
    <property type="entry name" value="ESAT-6-like"/>
    <property type="match status" value="1"/>
</dbReference>
<comment type="caution">
    <text evidence="1">The sequence shown here is derived from an EMBL/GenBank/DDBJ whole genome shotgun (WGS) entry which is preliminary data.</text>
</comment>
<evidence type="ECO:0008006" key="3">
    <source>
        <dbReference type="Google" id="ProtNLM"/>
    </source>
</evidence>
<dbReference type="InterPro" id="IPR036689">
    <property type="entry name" value="ESAT-6-like_sf"/>
</dbReference>
<dbReference type="Proteomes" id="UP001500618">
    <property type="component" value="Unassembled WGS sequence"/>
</dbReference>
<proteinExistence type="predicted"/>
<evidence type="ECO:0000313" key="1">
    <source>
        <dbReference type="EMBL" id="GAA1722321.1"/>
    </source>
</evidence>
<name>A0ABP4VFM8_9ACTN</name>